<protein>
    <submittedName>
        <fullName evidence="3">Glycosyltransferase family 4 protein</fullName>
    </submittedName>
</protein>
<feature type="domain" description="Glycosyltransferase subfamily 4-like N-terminal" evidence="2">
    <location>
        <begin position="4"/>
        <end position="146"/>
    </location>
</feature>
<dbReference type="Proteomes" id="UP000721415">
    <property type="component" value="Unassembled WGS sequence"/>
</dbReference>
<sequence length="365" mass="42294">MNKVLIITNHDIGLYKFRRELLAELVKIYEVYIVLPKGIYTDEIVAMGCHTLNVEIDRRGKNIFKDLLLIHKYRKFIKMISPDVILGYTIKPNIYIGLLTRKTNIPFLPNVTGIGTVMQEESLVKLVIIQLYKLAFSKAHVVFFQNKYNLEKFLEYRLLHGSYKLLPGSGVNLQEYQILPYPQSEPINFVFIGRIMKEKGVDEYIELAKYVKKRYPNSYFYACGFIDDKEYSDTIKFLQQDEIINYLGNIDNVMEIIGKSHCVIHPSYHEGMSNVLLEAAACGRPAIASRIPGCKEIIQDGVSGYLFEKKNIEQLKGCVEKFIKLSNEQRERMGQNARQHVELNFDRNIIVESYLKEIENAILEE</sequence>
<evidence type="ECO:0000259" key="2">
    <source>
        <dbReference type="Pfam" id="PF13477"/>
    </source>
</evidence>
<dbReference type="InterPro" id="IPR028098">
    <property type="entry name" value="Glyco_trans_4-like_N"/>
</dbReference>
<evidence type="ECO:0000313" key="4">
    <source>
        <dbReference type="Proteomes" id="UP000721415"/>
    </source>
</evidence>
<evidence type="ECO:0000259" key="1">
    <source>
        <dbReference type="Pfam" id="PF00534"/>
    </source>
</evidence>
<dbReference type="CDD" id="cd03808">
    <property type="entry name" value="GT4_CapM-like"/>
    <property type="match status" value="1"/>
</dbReference>
<keyword evidence="4" id="KW-1185">Reference proteome</keyword>
<proteinExistence type="predicted"/>
<dbReference type="RefSeq" id="WP_197113443.1">
    <property type="nucleotide sequence ID" value="NZ_JACBXQ010000001.1"/>
</dbReference>
<name>A0ABS0LMJ6_9LACT</name>
<dbReference type="SUPFAM" id="SSF53756">
    <property type="entry name" value="UDP-Glycosyltransferase/glycogen phosphorylase"/>
    <property type="match status" value="1"/>
</dbReference>
<dbReference type="InterPro" id="IPR001296">
    <property type="entry name" value="Glyco_trans_1"/>
</dbReference>
<dbReference type="PANTHER" id="PTHR12526">
    <property type="entry name" value="GLYCOSYLTRANSFERASE"/>
    <property type="match status" value="1"/>
</dbReference>
<accession>A0ABS0LMJ6</accession>
<reference evidence="3 4" key="1">
    <citation type="submission" date="2020-07" db="EMBL/GenBank/DDBJ databases">
        <title>Facklamia lactis sp. nov., isolated from raw milk.</title>
        <authorList>
            <person name="Doll E.V."/>
            <person name="Huptas C."/>
            <person name="Staib L."/>
            <person name="Wenning M."/>
            <person name="Scherer S."/>
        </authorList>
    </citation>
    <scope>NUCLEOTIDE SEQUENCE [LARGE SCALE GENOMIC DNA]</scope>
    <source>
        <strain evidence="3 4">DSM 111018</strain>
    </source>
</reference>
<dbReference type="Pfam" id="PF00534">
    <property type="entry name" value="Glycos_transf_1"/>
    <property type="match status" value="1"/>
</dbReference>
<organism evidence="3 4">
    <name type="scientific">Facklamia lactis</name>
    <dbReference type="NCBI Taxonomy" id="2749967"/>
    <lineage>
        <taxon>Bacteria</taxon>
        <taxon>Bacillati</taxon>
        <taxon>Bacillota</taxon>
        <taxon>Bacilli</taxon>
        <taxon>Lactobacillales</taxon>
        <taxon>Aerococcaceae</taxon>
        <taxon>Facklamia</taxon>
    </lineage>
</organism>
<feature type="domain" description="Glycosyl transferase family 1" evidence="1">
    <location>
        <begin position="185"/>
        <end position="339"/>
    </location>
</feature>
<comment type="caution">
    <text evidence="3">The sequence shown here is derived from an EMBL/GenBank/DDBJ whole genome shotgun (WGS) entry which is preliminary data.</text>
</comment>
<dbReference type="Gene3D" id="3.40.50.2000">
    <property type="entry name" value="Glycogen Phosphorylase B"/>
    <property type="match status" value="2"/>
</dbReference>
<dbReference type="EMBL" id="JACBXQ010000001">
    <property type="protein sequence ID" value="MBG9985364.1"/>
    <property type="molecule type" value="Genomic_DNA"/>
</dbReference>
<gene>
    <name evidence="3" type="ORF">HZY91_00480</name>
</gene>
<dbReference type="PANTHER" id="PTHR12526:SF630">
    <property type="entry name" value="GLYCOSYLTRANSFERASE"/>
    <property type="match status" value="1"/>
</dbReference>
<evidence type="ECO:0000313" key="3">
    <source>
        <dbReference type="EMBL" id="MBG9985364.1"/>
    </source>
</evidence>
<dbReference type="Pfam" id="PF13477">
    <property type="entry name" value="Glyco_trans_4_2"/>
    <property type="match status" value="1"/>
</dbReference>